<proteinExistence type="inferred from homology"/>
<comment type="catalytic activity">
    <reaction evidence="6">
        <text>N-terminal N-formyl-L-methionyl-[peptide] + H2O = N-terminal L-methionyl-[peptide] + formate</text>
        <dbReference type="Rhea" id="RHEA:24420"/>
        <dbReference type="Rhea" id="RHEA-COMP:10639"/>
        <dbReference type="Rhea" id="RHEA-COMP:10640"/>
        <dbReference type="ChEBI" id="CHEBI:15377"/>
        <dbReference type="ChEBI" id="CHEBI:15740"/>
        <dbReference type="ChEBI" id="CHEBI:49298"/>
        <dbReference type="ChEBI" id="CHEBI:64731"/>
        <dbReference type="EC" id="3.5.1.88"/>
    </reaction>
</comment>
<dbReference type="HAMAP" id="MF_00163">
    <property type="entry name" value="Pep_deformylase"/>
    <property type="match status" value="1"/>
</dbReference>
<protein>
    <recommendedName>
        <fullName evidence="6">Peptide deformylase</fullName>
        <shortName evidence="6">PDF</shortName>
        <ecNumber evidence="6">3.5.1.88</ecNumber>
    </recommendedName>
    <alternativeName>
        <fullName evidence="6">Polypeptide deformylase</fullName>
    </alternativeName>
</protein>
<dbReference type="Gene3D" id="3.90.45.10">
    <property type="entry name" value="Peptide deformylase"/>
    <property type="match status" value="1"/>
</dbReference>
<keyword evidence="5 6" id="KW-0408">Iron</keyword>
<feature type="binding site" evidence="6">
    <location>
        <position position="130"/>
    </location>
    <ligand>
        <name>Fe cation</name>
        <dbReference type="ChEBI" id="CHEBI:24875"/>
    </ligand>
</feature>
<comment type="cofactor">
    <cofactor evidence="6">
        <name>Fe(2+)</name>
        <dbReference type="ChEBI" id="CHEBI:29033"/>
    </cofactor>
    <text evidence="6">Binds 1 Fe(2+) ion.</text>
</comment>
<dbReference type="PIRSF" id="PIRSF004749">
    <property type="entry name" value="Pep_def"/>
    <property type="match status" value="1"/>
</dbReference>
<dbReference type="Pfam" id="PF01327">
    <property type="entry name" value="Pep_deformylase"/>
    <property type="match status" value="1"/>
</dbReference>
<dbReference type="EMBL" id="OBDY01000007">
    <property type="protein sequence ID" value="SNY44779.1"/>
    <property type="molecule type" value="Genomic_DNA"/>
</dbReference>
<feature type="binding site" evidence="6">
    <location>
        <position position="88"/>
    </location>
    <ligand>
        <name>Fe cation</name>
        <dbReference type="ChEBI" id="CHEBI:24875"/>
    </ligand>
</feature>
<keyword evidence="3 6" id="KW-0378">Hydrolase</keyword>
<evidence type="ECO:0000256" key="4">
    <source>
        <dbReference type="ARBA" id="ARBA00022917"/>
    </source>
</evidence>
<name>A0A285I9X1_9ACTN</name>
<dbReference type="EC" id="3.5.1.88" evidence="6"/>
<dbReference type="PANTHER" id="PTHR10458">
    <property type="entry name" value="PEPTIDE DEFORMYLASE"/>
    <property type="match status" value="1"/>
</dbReference>
<organism evidence="7 8">
    <name type="scientific">Paractinoplanes atraurantiacus</name>
    <dbReference type="NCBI Taxonomy" id="1036182"/>
    <lineage>
        <taxon>Bacteria</taxon>
        <taxon>Bacillati</taxon>
        <taxon>Actinomycetota</taxon>
        <taxon>Actinomycetes</taxon>
        <taxon>Micromonosporales</taxon>
        <taxon>Micromonosporaceae</taxon>
        <taxon>Paractinoplanes</taxon>
    </lineage>
</organism>
<evidence type="ECO:0000313" key="8">
    <source>
        <dbReference type="Proteomes" id="UP000219612"/>
    </source>
</evidence>
<feature type="active site" evidence="6">
    <location>
        <position position="131"/>
    </location>
</feature>
<dbReference type="NCBIfam" id="NF001159">
    <property type="entry name" value="PRK00150.1-3"/>
    <property type="match status" value="1"/>
</dbReference>
<dbReference type="InterPro" id="IPR036821">
    <property type="entry name" value="Peptide_deformylase_sf"/>
</dbReference>
<dbReference type="RefSeq" id="WP_097321311.1">
    <property type="nucleotide sequence ID" value="NZ_OBDY01000007.1"/>
</dbReference>
<dbReference type="PANTHER" id="PTHR10458:SF2">
    <property type="entry name" value="PEPTIDE DEFORMYLASE, MITOCHONDRIAL"/>
    <property type="match status" value="1"/>
</dbReference>
<dbReference type="Proteomes" id="UP000219612">
    <property type="component" value="Unassembled WGS sequence"/>
</dbReference>
<keyword evidence="2 6" id="KW-0479">Metal-binding</keyword>
<evidence type="ECO:0000256" key="2">
    <source>
        <dbReference type="ARBA" id="ARBA00022723"/>
    </source>
</evidence>
<comment type="similarity">
    <text evidence="1 6">Belongs to the polypeptide deformylase family.</text>
</comment>
<evidence type="ECO:0000313" key="7">
    <source>
        <dbReference type="EMBL" id="SNY44779.1"/>
    </source>
</evidence>
<dbReference type="GO" id="GO:0042586">
    <property type="term" value="F:peptide deformylase activity"/>
    <property type="evidence" value="ECO:0007669"/>
    <property type="project" value="UniProtKB-UniRule"/>
</dbReference>
<evidence type="ECO:0000256" key="6">
    <source>
        <dbReference type="HAMAP-Rule" id="MF_00163"/>
    </source>
</evidence>
<dbReference type="AlphaFoldDB" id="A0A285I9X1"/>
<gene>
    <name evidence="6" type="primary">def</name>
    <name evidence="7" type="ORF">SAMN05421748_107122</name>
</gene>
<keyword evidence="8" id="KW-1185">Reference proteome</keyword>
<comment type="function">
    <text evidence="6">Removes the formyl group from the N-terminal Met of newly synthesized proteins. Requires at least a dipeptide for an efficient rate of reaction. N-terminal L-methionine is a prerequisite for activity but the enzyme has broad specificity at other positions.</text>
</comment>
<accession>A0A285I9X1</accession>
<evidence type="ECO:0000256" key="3">
    <source>
        <dbReference type="ARBA" id="ARBA00022801"/>
    </source>
</evidence>
<keyword evidence="4 6" id="KW-0648">Protein biosynthesis</keyword>
<reference evidence="8" key="1">
    <citation type="submission" date="2017-09" db="EMBL/GenBank/DDBJ databases">
        <authorList>
            <person name="Varghese N."/>
            <person name="Submissions S."/>
        </authorList>
    </citation>
    <scope>NUCLEOTIDE SEQUENCE [LARGE SCALE GENOMIC DNA]</scope>
    <source>
        <strain evidence="8">CGMCC 4.6857</strain>
    </source>
</reference>
<dbReference type="GO" id="GO:0046872">
    <property type="term" value="F:metal ion binding"/>
    <property type="evidence" value="ECO:0007669"/>
    <property type="project" value="UniProtKB-KW"/>
</dbReference>
<dbReference type="SUPFAM" id="SSF56420">
    <property type="entry name" value="Peptide deformylase"/>
    <property type="match status" value="1"/>
</dbReference>
<feature type="binding site" evidence="6">
    <location>
        <position position="134"/>
    </location>
    <ligand>
        <name>Fe cation</name>
        <dbReference type="ChEBI" id="CHEBI:24875"/>
    </ligand>
</feature>
<dbReference type="GO" id="GO:0006412">
    <property type="term" value="P:translation"/>
    <property type="evidence" value="ECO:0007669"/>
    <property type="project" value="UniProtKB-UniRule"/>
</dbReference>
<dbReference type="CDD" id="cd00487">
    <property type="entry name" value="Pep_deformylase"/>
    <property type="match status" value="1"/>
</dbReference>
<evidence type="ECO:0000256" key="1">
    <source>
        <dbReference type="ARBA" id="ARBA00010759"/>
    </source>
</evidence>
<evidence type="ECO:0000256" key="5">
    <source>
        <dbReference type="ARBA" id="ARBA00023004"/>
    </source>
</evidence>
<dbReference type="PRINTS" id="PR01576">
    <property type="entry name" value="PDEFORMYLASE"/>
</dbReference>
<sequence>MTVRPIRIFGDAVLRTEADPVTSFDAELGALIDDLEDTVRVPGRAGVAAPQIGVSLRAFSYNVGGVVGHMINPVLSDFAGEQDDEEACLSLPGLGFATKRALSVTARGFDRHGEPIVIPGTGFLARALQHETDHLAGKLYIDTLTGDTRRQALRELRRVRPTPPGGARRD</sequence>
<dbReference type="InterPro" id="IPR023635">
    <property type="entry name" value="Peptide_deformylase"/>
</dbReference>
<dbReference type="OrthoDB" id="9804313at2"/>